<evidence type="ECO:0000256" key="1">
    <source>
        <dbReference type="SAM" id="Phobius"/>
    </source>
</evidence>
<keyword evidence="1" id="KW-0472">Membrane</keyword>
<protein>
    <recommendedName>
        <fullName evidence="4">Signal peptidase I</fullName>
    </recommendedName>
</protein>
<feature type="transmembrane region" description="Helical" evidence="1">
    <location>
        <begin position="109"/>
        <end position="130"/>
    </location>
</feature>
<dbReference type="GeneID" id="78275454"/>
<evidence type="ECO:0000313" key="3">
    <source>
        <dbReference type="Proteomes" id="UP000186705"/>
    </source>
</evidence>
<dbReference type="Pfam" id="PF18936">
    <property type="entry name" value="DUF5684"/>
    <property type="match status" value="1"/>
</dbReference>
<keyword evidence="1" id="KW-1133">Transmembrane helix</keyword>
<dbReference type="Proteomes" id="UP000186705">
    <property type="component" value="Unassembled WGS sequence"/>
</dbReference>
<dbReference type="RefSeq" id="WP_076341323.1">
    <property type="nucleotide sequence ID" value="NZ_CAMSPY010000037.1"/>
</dbReference>
<gene>
    <name evidence="2" type="ORF">BO225_05780</name>
</gene>
<dbReference type="OrthoDB" id="2376202at2"/>
<name>A0A1U7NN39_9FIRM</name>
<keyword evidence="1" id="KW-0812">Transmembrane</keyword>
<evidence type="ECO:0000313" key="2">
    <source>
        <dbReference type="EMBL" id="OLU46674.1"/>
    </source>
</evidence>
<evidence type="ECO:0008006" key="4">
    <source>
        <dbReference type="Google" id="ProtNLM"/>
    </source>
</evidence>
<feature type="transmembrane region" description="Helical" evidence="1">
    <location>
        <begin position="79"/>
        <end position="100"/>
    </location>
</feature>
<dbReference type="STRING" id="1862672.BO225_05780"/>
<accession>A0A1U7NN39</accession>
<dbReference type="EMBL" id="MPKA01000062">
    <property type="protein sequence ID" value="OLU46674.1"/>
    <property type="molecule type" value="Genomic_DNA"/>
</dbReference>
<organism evidence="2 3">
    <name type="scientific">Dubosiella newyorkensis</name>
    <dbReference type="NCBI Taxonomy" id="1862672"/>
    <lineage>
        <taxon>Bacteria</taxon>
        <taxon>Bacillati</taxon>
        <taxon>Bacillota</taxon>
        <taxon>Erysipelotrichia</taxon>
        <taxon>Erysipelotrichales</taxon>
        <taxon>Erysipelotrichaceae</taxon>
        <taxon>Dubosiella</taxon>
    </lineage>
</organism>
<feature type="transmembrane region" description="Helical" evidence="1">
    <location>
        <begin position="6"/>
        <end position="25"/>
    </location>
</feature>
<feature type="transmembrane region" description="Helical" evidence="1">
    <location>
        <begin position="53"/>
        <end position="73"/>
    </location>
</feature>
<dbReference type="AlphaFoldDB" id="A0A1U7NN39"/>
<keyword evidence="3" id="KW-1185">Reference proteome</keyword>
<sequence length="143" mass="16556">MVNSMYWILGIVWYLLVVIGAWKMFEKAGEAGWKAIIPIYNMYIVFKFAWQTMYFWVWIGLAIVGAWFTYASFGDSVGFMYYASWIINFVQLLIACNLAFRVSGCFGHGIWFALGLYFFPFIFTIVLGFGSSRYVGEYNSFTA</sequence>
<reference evidence="2 3" key="1">
    <citation type="submission" date="2016-11" db="EMBL/GenBank/DDBJ databases">
        <title>Description of two novel members of the family Erysipelotrichaceae: Ileibacterium lipovorans gen. nov., sp. nov. and Dubosiella newyorkensis, gen. nov., sp. nov.</title>
        <authorList>
            <person name="Cox L.M."/>
            <person name="Sohn J."/>
            <person name="Tyrrell K.L."/>
            <person name="Citron D.M."/>
            <person name="Lawson P.A."/>
            <person name="Patel N.B."/>
            <person name="Iizumi T."/>
            <person name="Perez-Perez G.I."/>
            <person name="Goldstein E.J."/>
            <person name="Blaser M.J."/>
        </authorList>
    </citation>
    <scope>NUCLEOTIDE SEQUENCE [LARGE SCALE GENOMIC DNA]</scope>
    <source>
        <strain evidence="2 3">NYU-BL-A4</strain>
    </source>
</reference>
<proteinExistence type="predicted"/>
<dbReference type="InterPro" id="IPR043739">
    <property type="entry name" value="DUF5684"/>
</dbReference>
<comment type="caution">
    <text evidence="2">The sequence shown here is derived from an EMBL/GenBank/DDBJ whole genome shotgun (WGS) entry which is preliminary data.</text>
</comment>